<evidence type="ECO:0000313" key="2">
    <source>
        <dbReference type="Proteomes" id="UP000061569"/>
    </source>
</evidence>
<organism evidence="1 2">
    <name type="scientific">Lysobacter enzymogenes</name>
    <dbReference type="NCBI Taxonomy" id="69"/>
    <lineage>
        <taxon>Bacteria</taxon>
        <taxon>Pseudomonadati</taxon>
        <taxon>Pseudomonadota</taxon>
        <taxon>Gammaproteobacteria</taxon>
        <taxon>Lysobacterales</taxon>
        <taxon>Lysobacteraceae</taxon>
        <taxon>Lysobacter</taxon>
    </lineage>
</organism>
<dbReference type="OrthoDB" id="6027997at2"/>
<dbReference type="KEGG" id="lez:GLE_2872"/>
<gene>
    <name evidence="1" type="ORF">GLE_2872</name>
</gene>
<dbReference type="RefSeq" id="WP_057947876.1">
    <property type="nucleotide sequence ID" value="NZ_CP067396.1"/>
</dbReference>
<protein>
    <submittedName>
        <fullName evidence="1">Uncharacterized protein</fullName>
    </submittedName>
</protein>
<dbReference type="AlphaFoldDB" id="A0A0S2DI46"/>
<reference evidence="1 2" key="1">
    <citation type="submission" date="2015-11" db="EMBL/GenBank/DDBJ databases">
        <title>Genome sequences of Lysobacter enzymogenes strain C3 and Lysobacter antibioticus ATCC 29479.</title>
        <authorList>
            <person name="Kobayashi D.Y."/>
        </authorList>
    </citation>
    <scope>NUCLEOTIDE SEQUENCE [LARGE SCALE GENOMIC DNA]</scope>
    <source>
        <strain evidence="1 2">C3</strain>
    </source>
</reference>
<evidence type="ECO:0000313" key="1">
    <source>
        <dbReference type="EMBL" id="ALN58220.1"/>
    </source>
</evidence>
<proteinExistence type="predicted"/>
<dbReference type="Proteomes" id="UP000061569">
    <property type="component" value="Chromosome"/>
</dbReference>
<dbReference type="EMBL" id="CP013140">
    <property type="protein sequence ID" value="ALN58220.1"/>
    <property type="molecule type" value="Genomic_DNA"/>
</dbReference>
<dbReference type="STRING" id="69.GLE_2872"/>
<dbReference type="PATRIC" id="fig|69.6.peg.2834"/>
<accession>A0A0S2DI46</accession>
<name>A0A0S2DI46_LYSEN</name>
<sequence>MPTPSLRNALLAALLIPAALAPAFVPAHAAKPSKSKAAKAAKAAAPKNTLKPEQVAELYARIALRQDAEAATQLNDYLKPLFPNGEKAVVLADQAAMDAQYDGFADAMLEDMPKVDKKKAKPAVAAAIKRVNLLASGAECRGVSNREYANEYVKNGRIAEVEMQCTVPVLGARLQEVLAGKGAPAKLKTKKLLEGVAEFDRALGQAGSRTIPAKLTLYASAKGQPWNTGGADDIVETVHNGMYGPAAAE</sequence>